<proteinExistence type="predicted"/>
<evidence type="ECO:0000256" key="5">
    <source>
        <dbReference type="ARBA" id="ARBA00022989"/>
    </source>
</evidence>
<feature type="transmembrane region" description="Helical" evidence="8">
    <location>
        <begin position="506"/>
        <end position="528"/>
    </location>
</feature>
<dbReference type="OrthoDB" id="9810952at2"/>
<dbReference type="GO" id="GO:0005886">
    <property type="term" value="C:plasma membrane"/>
    <property type="evidence" value="ECO:0007669"/>
    <property type="project" value="UniProtKB-SubCell"/>
</dbReference>
<dbReference type="EMBL" id="CP002349">
    <property type="protein sequence ID" value="ADR21751.1"/>
    <property type="molecule type" value="Genomic_DNA"/>
</dbReference>
<feature type="transmembrane region" description="Helical" evidence="8">
    <location>
        <begin position="93"/>
        <end position="112"/>
    </location>
</feature>
<keyword evidence="5 8" id="KW-1133">Transmembrane helix</keyword>
<keyword evidence="7 8" id="KW-0472">Membrane</keyword>
<comment type="subcellular location">
    <subcellularLocation>
        <location evidence="1">Cell membrane</location>
        <topology evidence="1">Multi-pass membrane protein</topology>
    </subcellularLocation>
</comment>
<feature type="transmembrane region" description="Helical" evidence="8">
    <location>
        <begin position="162"/>
        <end position="184"/>
    </location>
</feature>
<keyword evidence="3" id="KW-1003">Cell membrane</keyword>
<organism evidence="9 10">
    <name type="scientific">Marivirga tractuosa (strain ATCC 23168 / DSM 4126 / NBRC 15989 / NCIMB 1408 / VKM B-1430 / H-43)</name>
    <name type="common">Microscilla tractuosa</name>
    <name type="synonym">Flexibacter tractuosus</name>
    <dbReference type="NCBI Taxonomy" id="643867"/>
    <lineage>
        <taxon>Bacteria</taxon>
        <taxon>Pseudomonadati</taxon>
        <taxon>Bacteroidota</taxon>
        <taxon>Cytophagia</taxon>
        <taxon>Cytophagales</taxon>
        <taxon>Marivirgaceae</taxon>
        <taxon>Marivirga</taxon>
    </lineage>
</organism>
<evidence type="ECO:0000256" key="4">
    <source>
        <dbReference type="ARBA" id="ARBA00022692"/>
    </source>
</evidence>
<feature type="transmembrane region" description="Helical" evidence="8">
    <location>
        <begin position="25"/>
        <end position="48"/>
    </location>
</feature>
<keyword evidence="10" id="KW-1185">Reference proteome</keyword>
<feature type="transmembrane region" description="Helical" evidence="8">
    <location>
        <begin position="346"/>
        <end position="371"/>
    </location>
</feature>
<reference evidence="9 10" key="1">
    <citation type="journal article" date="2011" name="Stand. Genomic Sci.">
        <title>Complete genome sequence of Marivirga tractuosa type strain (H-43).</title>
        <authorList>
            <person name="Pagani I."/>
            <person name="Chertkov O."/>
            <person name="Lapidus A."/>
            <person name="Lucas S."/>
            <person name="Del Rio T.G."/>
            <person name="Tice H."/>
            <person name="Copeland A."/>
            <person name="Cheng J.F."/>
            <person name="Nolan M."/>
            <person name="Saunders E."/>
            <person name="Pitluck S."/>
            <person name="Held B."/>
            <person name="Goodwin L."/>
            <person name="Liolios K."/>
            <person name="Ovchinikova G."/>
            <person name="Ivanova N."/>
            <person name="Mavromatis K."/>
            <person name="Pati A."/>
            <person name="Chen A."/>
            <person name="Palaniappan K."/>
            <person name="Land M."/>
            <person name="Hauser L."/>
            <person name="Jeffries C.D."/>
            <person name="Detter J.C."/>
            <person name="Han C."/>
            <person name="Tapia R."/>
            <person name="Ngatchou-Djao O.D."/>
            <person name="Rohde M."/>
            <person name="Goker M."/>
            <person name="Spring S."/>
            <person name="Sikorski J."/>
            <person name="Woyke T."/>
            <person name="Bristow J."/>
            <person name="Eisen J.A."/>
            <person name="Markowitz V."/>
            <person name="Hugenholtz P."/>
            <person name="Klenk H.P."/>
            <person name="Kyrpides N.C."/>
        </authorList>
    </citation>
    <scope>NUCLEOTIDE SEQUENCE [LARGE SCALE GENOMIC DNA]</scope>
    <source>
        <strain evidence="10">ATCC 23168 / DSM 4126 / NBRC 15989 / NCIMB 1408 / VKM B-1430 / H-43</strain>
    </source>
</reference>
<evidence type="ECO:0000313" key="9">
    <source>
        <dbReference type="EMBL" id="ADR21751.1"/>
    </source>
</evidence>
<name>E4TRN0_MARTH</name>
<evidence type="ECO:0000256" key="2">
    <source>
        <dbReference type="ARBA" id="ARBA00022448"/>
    </source>
</evidence>
<dbReference type="STRING" id="643867.Ftrac_1763"/>
<feature type="transmembrane region" description="Helical" evidence="8">
    <location>
        <begin position="227"/>
        <end position="248"/>
    </location>
</feature>
<dbReference type="AlphaFoldDB" id="E4TRN0"/>
<accession>E4TRN0</accession>
<evidence type="ECO:0000256" key="3">
    <source>
        <dbReference type="ARBA" id="ARBA00022475"/>
    </source>
</evidence>
<dbReference type="Pfam" id="PF02386">
    <property type="entry name" value="TrkH"/>
    <property type="match status" value="1"/>
</dbReference>
<evidence type="ECO:0000256" key="1">
    <source>
        <dbReference type="ARBA" id="ARBA00004651"/>
    </source>
</evidence>
<feature type="transmembrane region" description="Helical" evidence="8">
    <location>
        <begin position="314"/>
        <end position="334"/>
    </location>
</feature>
<feature type="transmembrane region" description="Helical" evidence="8">
    <location>
        <begin position="132"/>
        <end position="150"/>
    </location>
</feature>
<dbReference type="Proteomes" id="UP000008720">
    <property type="component" value="Chromosome"/>
</dbReference>
<evidence type="ECO:0000256" key="6">
    <source>
        <dbReference type="ARBA" id="ARBA00023065"/>
    </source>
</evidence>
<feature type="transmembrane region" description="Helical" evidence="8">
    <location>
        <begin position="453"/>
        <end position="486"/>
    </location>
</feature>
<evidence type="ECO:0000256" key="7">
    <source>
        <dbReference type="ARBA" id="ARBA00023136"/>
    </source>
</evidence>
<feature type="transmembrane region" description="Helical" evidence="8">
    <location>
        <begin position="282"/>
        <end position="302"/>
    </location>
</feature>
<feature type="transmembrane region" description="Helical" evidence="8">
    <location>
        <begin position="568"/>
        <end position="587"/>
    </location>
</feature>
<dbReference type="RefSeq" id="WP_013453898.1">
    <property type="nucleotide sequence ID" value="NC_014759.1"/>
</dbReference>
<keyword evidence="6" id="KW-0406">Ion transport</keyword>
<feature type="transmembrane region" description="Helical" evidence="8">
    <location>
        <begin position="392"/>
        <end position="411"/>
    </location>
</feature>
<dbReference type="eggNOG" id="COG0168">
    <property type="taxonomic scope" value="Bacteria"/>
</dbReference>
<gene>
    <name evidence="9" type="ordered locus">Ftrac_1763</name>
</gene>
<evidence type="ECO:0000313" key="10">
    <source>
        <dbReference type="Proteomes" id="UP000008720"/>
    </source>
</evidence>
<protein>
    <submittedName>
        <fullName evidence="9">H(+)-transporting two-sector ATPase</fullName>
    </submittedName>
</protein>
<sequence length="606" mass="68037">MKFSKLKNAFAEWLNNLLYSSRTQVLNTLVSLKAFIWLTATILLLYVFGFETEQDELEQVFLGLDVVLIIYFSTFLIRLLYEFRRTEFIKNNKLETFLVLIIIVNTISHLFLDNKIMGFFIENFEFESYEDAYLALITFFFIILILYELVNASDIFSRLKASPSHSFIVSFIILILFGTGMLMLPAMTVQEGSMKFMDALFTSVSACCVTGLIVVDTATFFTLKGQIVIMMLVQIGALGIISFAAFFANIMKSGVGIKQQLFLQDYLISESLFSAKGLLRKIIFITISLELITFVLIYFTWGDGVVFNSQAQKLFFTAFHAVSAFCNAGFSLFTNGLAEHGVATSYILHIVVAVSMIFGTIGFSTIQDIFNVQRLRDRYQNPWKDWNLSTKVAVYTTAFLIVFGMLVFYLLERDYILSDKNFIEATITSFFQSVTRTAGFNTVDIGALRTPTLILLAFLMFIGASSGSVGGGIKTSTFYLILVSVFATIRGRLKIEIDKRFIPKELLFKALSIFFFAASINLIGVFILTLTDSNFSFVQIIFEQVSAFGTVGLSTGITSELSTAGRTVIILSMFVGRVGTLTFAFALSSRQTTQNYKYPKAHLMVG</sequence>
<dbReference type="PANTHER" id="PTHR32024">
    <property type="entry name" value="TRK SYSTEM POTASSIUM UPTAKE PROTEIN TRKG-RELATED"/>
    <property type="match status" value="1"/>
</dbReference>
<dbReference type="KEGG" id="mtt:Ftrac_1763"/>
<dbReference type="HOGENOM" id="CLU_026429_3_1_10"/>
<evidence type="ECO:0000256" key="8">
    <source>
        <dbReference type="SAM" id="Phobius"/>
    </source>
</evidence>
<feature type="transmembrane region" description="Helical" evidence="8">
    <location>
        <begin position="60"/>
        <end position="81"/>
    </location>
</feature>
<keyword evidence="2" id="KW-0813">Transport</keyword>
<keyword evidence="4 8" id="KW-0812">Transmembrane</keyword>
<dbReference type="InterPro" id="IPR003445">
    <property type="entry name" value="Cat_transpt"/>
</dbReference>
<dbReference type="PANTHER" id="PTHR32024:SF1">
    <property type="entry name" value="KTR SYSTEM POTASSIUM UPTAKE PROTEIN B"/>
    <property type="match status" value="1"/>
</dbReference>
<dbReference type="GO" id="GO:0008324">
    <property type="term" value="F:monoatomic cation transmembrane transporter activity"/>
    <property type="evidence" value="ECO:0007669"/>
    <property type="project" value="InterPro"/>
</dbReference>
<dbReference type="GO" id="GO:0030001">
    <property type="term" value="P:metal ion transport"/>
    <property type="evidence" value="ECO:0007669"/>
    <property type="project" value="UniProtKB-ARBA"/>
</dbReference>